<keyword evidence="2" id="KW-0472">Membrane</keyword>
<keyword evidence="2" id="KW-1133">Transmembrane helix</keyword>
<accession>A0A1Z5JM05</accession>
<keyword evidence="1" id="KW-0175">Coiled coil</keyword>
<sequence length="549" mass="62432">MNHAAFREALKSWSLGMAISIPTISILQGALLLYEYRRNHGDAPRPDVPCSGLVVVSSNPYDPDHSDNISSGKRDLSNLSFNNKAFKKAPDHRHEKPLRLLVIGDSLAAGVGIRESHSPILPDSIAQVLSQAMNGRAVYWTCIGTPGLPSALLIEDIRKLGSHSSGTADEERERGFPPVLNRLAQWQGESRERARKRLEAAQKSAEEWLEEFSRDEDESDKEDGANGRRYRRWIKRRIKQDLQRVLQRFRRMQQPIPPAEELQKRRSLIRRTTLDPHVVGQYDIAVVLTGLNDIKDAFLPFMMSAERAREIRKAIESDPDDQLKGFKGTLIRIVNALQQKMGIKIPLPPILDIEECQTQNEQIRHVLRKRLGEHSPYPLVVFPALPIIPIEPYQIAPLGWLFGFVFRRMDHVKYLMSKMYPDLVLFVDAPSKEEVAEIELGHGPLWDLFNKSVVLLQLNETSDAGRKSAVELLMRKHYHNWFLGAEEADELVFYELVDDEVEVSNYFNGNTASFGSSMVSCDGIHPSDHGYDFWGRYIASAILQNMERA</sequence>
<dbReference type="AlphaFoldDB" id="A0A1Z5JM05"/>
<evidence type="ECO:0008006" key="5">
    <source>
        <dbReference type="Google" id="ProtNLM"/>
    </source>
</evidence>
<gene>
    <name evidence="3" type="ORF">FisN_12Lh267</name>
</gene>
<keyword evidence="2" id="KW-0812">Transmembrane</keyword>
<feature type="transmembrane region" description="Helical" evidence="2">
    <location>
        <begin position="12"/>
        <end position="34"/>
    </location>
</feature>
<reference evidence="3 4" key="1">
    <citation type="journal article" date="2015" name="Plant Cell">
        <title>Oil accumulation by the oleaginous diatom Fistulifera solaris as revealed by the genome and transcriptome.</title>
        <authorList>
            <person name="Tanaka T."/>
            <person name="Maeda Y."/>
            <person name="Veluchamy A."/>
            <person name="Tanaka M."/>
            <person name="Abida H."/>
            <person name="Marechal E."/>
            <person name="Bowler C."/>
            <person name="Muto M."/>
            <person name="Sunaga Y."/>
            <person name="Tanaka M."/>
            <person name="Yoshino T."/>
            <person name="Taniguchi T."/>
            <person name="Fukuda Y."/>
            <person name="Nemoto M."/>
            <person name="Matsumoto M."/>
            <person name="Wong P.S."/>
            <person name="Aburatani S."/>
            <person name="Fujibuchi W."/>
        </authorList>
    </citation>
    <scope>NUCLEOTIDE SEQUENCE [LARGE SCALE GENOMIC DNA]</scope>
    <source>
        <strain evidence="3 4">JPCC DA0580</strain>
    </source>
</reference>
<name>A0A1Z5JM05_FISSO</name>
<evidence type="ECO:0000313" key="3">
    <source>
        <dbReference type="EMBL" id="GAX15037.1"/>
    </source>
</evidence>
<evidence type="ECO:0000256" key="1">
    <source>
        <dbReference type="SAM" id="Coils"/>
    </source>
</evidence>
<proteinExistence type="predicted"/>
<evidence type="ECO:0000256" key="2">
    <source>
        <dbReference type="SAM" id="Phobius"/>
    </source>
</evidence>
<comment type="caution">
    <text evidence="3">The sequence shown here is derived from an EMBL/GenBank/DDBJ whole genome shotgun (WGS) entry which is preliminary data.</text>
</comment>
<feature type="coiled-coil region" evidence="1">
    <location>
        <begin position="191"/>
        <end position="218"/>
    </location>
</feature>
<organism evidence="3 4">
    <name type="scientific">Fistulifera solaris</name>
    <name type="common">Oleaginous diatom</name>
    <dbReference type="NCBI Taxonomy" id="1519565"/>
    <lineage>
        <taxon>Eukaryota</taxon>
        <taxon>Sar</taxon>
        <taxon>Stramenopiles</taxon>
        <taxon>Ochrophyta</taxon>
        <taxon>Bacillariophyta</taxon>
        <taxon>Bacillariophyceae</taxon>
        <taxon>Bacillariophycidae</taxon>
        <taxon>Naviculales</taxon>
        <taxon>Naviculaceae</taxon>
        <taxon>Fistulifera</taxon>
    </lineage>
</organism>
<dbReference type="SUPFAM" id="SSF52266">
    <property type="entry name" value="SGNH hydrolase"/>
    <property type="match status" value="1"/>
</dbReference>
<evidence type="ECO:0000313" key="4">
    <source>
        <dbReference type="Proteomes" id="UP000198406"/>
    </source>
</evidence>
<keyword evidence="4" id="KW-1185">Reference proteome</keyword>
<protein>
    <recommendedName>
        <fullName evidence="5">SGNH hydrolase-type esterase domain-containing protein</fullName>
    </recommendedName>
</protein>
<dbReference type="Proteomes" id="UP000198406">
    <property type="component" value="Unassembled WGS sequence"/>
</dbReference>
<dbReference type="InParanoid" id="A0A1Z5JM05"/>
<dbReference type="EMBL" id="BDSP01000087">
    <property type="protein sequence ID" value="GAX15037.1"/>
    <property type="molecule type" value="Genomic_DNA"/>
</dbReference>
<dbReference type="OrthoDB" id="47403at2759"/>